<dbReference type="AlphaFoldDB" id="A0A2S2PT92"/>
<sequence length="985" mass="114444">MIPSENQPRTWRNGYKLGHGNRKTGIKIATWNMLSLFRTGACQNLTDVLETYGIHIAALQEIRWAGNGQIKVGKYVIYFSGMEGRHFFGSGFAVHETLEPYIREFNPVSERIAVLRVDTKPLNIVLLCTHAPTDIRDEDIKDAFYEELAHTYDNIPGNVIKLVLGDLNAKCGRETQYSPTIGSESLHETSNGNGLRLIFFAAAKNMTISSTTFPHKDIHKATWRSPDGITANQIDHILIQKRFRSCIKDIRSYRGADCDTDHFLVVAKFEIKLQSRKQLEKVNSINIDLEMLKDEEIQQKYSKSIGEYIKGIELNDIDEDWDKVSKAIKEIAEKDIGKTRNKKKKWYNENCRQAIRKRQTARENYIKEDSTDRKRIYILERKMCKRVLQREKRKYLSDILQEAERNYSMGSVRNFFKTIKQYKKFNPSLKTIKNRHGEVLMDPKEKAKRWKEYFTELLNADIPDNATRRENLCGAEPMVSEVTRGEVNEAIKDLKNWKSPGTDEIPAELIKYGGKEMQNLLFRFCQKIWKDESMPRSWNEAIIIPIYKKGDKSICENYRGISLLNSAYKVFARILLKRLTPYAEENLGRYQCGFRKGKSTIEQLTIIGQLIEKKYEFRQNIWQLFVDFKKAYDSIHRQSLYNIMEEFGIPQKLVTLTKMCMENTQYKIRAESTVSEAFEVRTGLKQGDSLSPSLFNIALEKVIRELQSETTGVEVGQQHIQVLGFADDLNILGNSLEETIKAAQALEQAASKIGLKINAEKTKVMELLKNGDNPDTGPLTFEKVDEFRYLGAILSAKNDWSKEIGVRIAKAERAAFALNKFLKSKLFSKKTKTRLYTAIIRPTLTYGCEAWTTTSKTERRLRTFENRIWRTICGPIYDSVNLTWRRKYNKELQDELGIASVISFIRGQRIQWLGHAMRRSEEDISRTILNWKPMGKRPRGRPRKRWLDVVEEDLERLGVQEWREIVQDREKWRDIVMAAKTLREY</sequence>
<dbReference type="EMBL" id="GGMR01020071">
    <property type="protein sequence ID" value="MBY32690.1"/>
    <property type="molecule type" value="Transcribed_RNA"/>
</dbReference>
<dbReference type="PANTHER" id="PTHR47027">
    <property type="entry name" value="REVERSE TRANSCRIPTASE DOMAIN-CONTAINING PROTEIN"/>
    <property type="match status" value="1"/>
</dbReference>
<evidence type="ECO:0000313" key="2">
    <source>
        <dbReference type="EMBL" id="MBY32690.1"/>
    </source>
</evidence>
<dbReference type="GO" id="GO:0003824">
    <property type="term" value="F:catalytic activity"/>
    <property type="evidence" value="ECO:0007669"/>
    <property type="project" value="InterPro"/>
</dbReference>
<dbReference type="PROSITE" id="PS50878">
    <property type="entry name" value="RT_POL"/>
    <property type="match status" value="1"/>
</dbReference>
<protein>
    <submittedName>
        <fullName evidence="2">Craniofacial development protein 2</fullName>
    </submittedName>
</protein>
<dbReference type="CDD" id="cd01650">
    <property type="entry name" value="RT_nLTR_like"/>
    <property type="match status" value="1"/>
</dbReference>
<dbReference type="SUPFAM" id="SSF56219">
    <property type="entry name" value="DNase I-like"/>
    <property type="match status" value="1"/>
</dbReference>
<dbReference type="PANTHER" id="PTHR47027:SF20">
    <property type="entry name" value="REVERSE TRANSCRIPTASE-LIKE PROTEIN WITH RNA-DIRECTED DNA POLYMERASE DOMAIN"/>
    <property type="match status" value="1"/>
</dbReference>
<dbReference type="Gene3D" id="3.60.10.10">
    <property type="entry name" value="Endonuclease/exonuclease/phosphatase"/>
    <property type="match status" value="1"/>
</dbReference>
<name>A0A2S2PT92_SCHGA</name>
<dbReference type="Gene3D" id="3.30.70.270">
    <property type="match status" value="1"/>
</dbReference>
<dbReference type="InterPro" id="IPR000477">
    <property type="entry name" value="RT_dom"/>
</dbReference>
<dbReference type="InterPro" id="IPR005135">
    <property type="entry name" value="Endo/exonuclease/phosphatase"/>
</dbReference>
<dbReference type="InterPro" id="IPR043128">
    <property type="entry name" value="Rev_trsase/Diguanyl_cyclase"/>
</dbReference>
<feature type="domain" description="Reverse transcriptase" evidence="1">
    <location>
        <begin position="527"/>
        <end position="794"/>
    </location>
</feature>
<dbReference type="InterPro" id="IPR043502">
    <property type="entry name" value="DNA/RNA_pol_sf"/>
</dbReference>
<dbReference type="Pfam" id="PF00078">
    <property type="entry name" value="RVT_1"/>
    <property type="match status" value="1"/>
</dbReference>
<accession>A0A2S2PT92</accession>
<dbReference type="SUPFAM" id="SSF56672">
    <property type="entry name" value="DNA/RNA polymerases"/>
    <property type="match status" value="1"/>
</dbReference>
<gene>
    <name evidence="2" type="primary">CFDP2_12</name>
    <name evidence="2" type="ORF">g.5742</name>
</gene>
<reference evidence="2" key="1">
    <citation type="submission" date="2018-04" db="EMBL/GenBank/DDBJ databases">
        <title>Transcriptome of Schizaphis graminum biotype I.</title>
        <authorList>
            <person name="Scully E.D."/>
            <person name="Geib S.M."/>
            <person name="Palmer N.A."/>
            <person name="Koch K."/>
            <person name="Bradshaw J."/>
            <person name="Heng-Moss T."/>
            <person name="Sarath G."/>
        </authorList>
    </citation>
    <scope>NUCLEOTIDE SEQUENCE</scope>
</reference>
<organism evidence="2">
    <name type="scientific">Schizaphis graminum</name>
    <name type="common">Green bug aphid</name>
    <dbReference type="NCBI Taxonomy" id="13262"/>
    <lineage>
        <taxon>Eukaryota</taxon>
        <taxon>Metazoa</taxon>
        <taxon>Ecdysozoa</taxon>
        <taxon>Arthropoda</taxon>
        <taxon>Hexapoda</taxon>
        <taxon>Insecta</taxon>
        <taxon>Pterygota</taxon>
        <taxon>Neoptera</taxon>
        <taxon>Paraneoptera</taxon>
        <taxon>Hemiptera</taxon>
        <taxon>Sternorrhyncha</taxon>
        <taxon>Aphidomorpha</taxon>
        <taxon>Aphidoidea</taxon>
        <taxon>Aphididae</taxon>
        <taxon>Aphidini</taxon>
        <taxon>Schizaphis</taxon>
    </lineage>
</organism>
<evidence type="ECO:0000259" key="1">
    <source>
        <dbReference type="PROSITE" id="PS50878"/>
    </source>
</evidence>
<proteinExistence type="predicted"/>
<dbReference type="GO" id="GO:0071897">
    <property type="term" value="P:DNA biosynthetic process"/>
    <property type="evidence" value="ECO:0007669"/>
    <property type="project" value="UniProtKB-ARBA"/>
</dbReference>
<dbReference type="Pfam" id="PF03372">
    <property type="entry name" value="Exo_endo_phos"/>
    <property type="match status" value="1"/>
</dbReference>
<dbReference type="InterPro" id="IPR036691">
    <property type="entry name" value="Endo/exonu/phosph_ase_sf"/>
</dbReference>
<dbReference type="CDD" id="cd09076">
    <property type="entry name" value="L1-EN"/>
    <property type="match status" value="1"/>
</dbReference>